<dbReference type="KEGG" id="euz:DVS28_a1608"/>
<organism evidence="2 3">
    <name type="scientific">Euzebya pacifica</name>
    <dbReference type="NCBI Taxonomy" id="1608957"/>
    <lineage>
        <taxon>Bacteria</taxon>
        <taxon>Bacillati</taxon>
        <taxon>Actinomycetota</taxon>
        <taxon>Nitriliruptoria</taxon>
        <taxon>Euzebyales</taxon>
    </lineage>
</organism>
<dbReference type="AlphaFoldDB" id="A0A346XVQ3"/>
<dbReference type="RefSeq" id="WP_164710148.1">
    <property type="nucleotide sequence ID" value="NZ_CAXIBR010000032.1"/>
</dbReference>
<accession>A0A346XVQ3</accession>
<evidence type="ECO:0000313" key="3">
    <source>
        <dbReference type="Proteomes" id="UP000264006"/>
    </source>
</evidence>
<gene>
    <name evidence="2" type="ORF">DVS28_a1608</name>
</gene>
<dbReference type="EMBL" id="CP031165">
    <property type="protein sequence ID" value="AXV06300.1"/>
    <property type="molecule type" value="Genomic_DNA"/>
</dbReference>
<evidence type="ECO:0000313" key="2">
    <source>
        <dbReference type="EMBL" id="AXV06300.1"/>
    </source>
</evidence>
<dbReference type="InterPro" id="IPR032466">
    <property type="entry name" value="Metal_Hydrolase"/>
</dbReference>
<dbReference type="SUPFAM" id="SSF51556">
    <property type="entry name" value="Metallo-dependent hydrolases"/>
    <property type="match status" value="1"/>
</dbReference>
<dbReference type="CDD" id="cd01292">
    <property type="entry name" value="metallo-dependent_hydrolases"/>
    <property type="match status" value="1"/>
</dbReference>
<dbReference type="InterPro" id="IPR006680">
    <property type="entry name" value="Amidohydro-rel"/>
</dbReference>
<dbReference type="Pfam" id="PF04909">
    <property type="entry name" value="Amidohydro_2"/>
    <property type="match status" value="1"/>
</dbReference>
<feature type="domain" description="Amidohydrolase-related" evidence="1">
    <location>
        <begin position="7"/>
        <end position="268"/>
    </location>
</feature>
<dbReference type="Gene3D" id="3.20.20.140">
    <property type="entry name" value="Metal-dependent hydrolases"/>
    <property type="match status" value="1"/>
</dbReference>
<name>A0A346XVQ3_9ACTN</name>
<dbReference type="Proteomes" id="UP000264006">
    <property type="component" value="Chromosome"/>
</dbReference>
<proteinExistence type="predicted"/>
<sequence length="271" mass="28423">MELAGLVDSHVHLLPDRLARAIRRVFTDMGMDRFAYPLDTGEVLGAHLADGFTSAWTLPYAHQPGMAARLNADVAALARTLSTAGMTVVPGLTVHPADADPGGDVEAAHDDGGRVLKLHCSVGSYGPDDVRLDGALTVAGERGIPVVVHVGHAPSGRTAGEELDALGVAAARHPDTTFVIAHCAHPATAAAMDLLARHDNLMADLTPVVIELVDLDADQLEAHHHRLLLGTDMPNTAVPAGRVIEWLQRSDLSAEAYTAITGGNARRLVTG</sequence>
<dbReference type="GO" id="GO:0016787">
    <property type="term" value="F:hydrolase activity"/>
    <property type="evidence" value="ECO:0007669"/>
    <property type="project" value="InterPro"/>
</dbReference>
<protein>
    <recommendedName>
        <fullName evidence="1">Amidohydrolase-related domain-containing protein</fullName>
    </recommendedName>
</protein>
<reference evidence="2 3" key="1">
    <citation type="submission" date="2018-09" db="EMBL/GenBank/DDBJ databases">
        <title>Complete genome sequence of Euzebya sp. DY32-46 isolated from seawater of Pacific Ocean.</title>
        <authorList>
            <person name="Xu L."/>
            <person name="Wu Y.-H."/>
            <person name="Xu X.-W."/>
        </authorList>
    </citation>
    <scope>NUCLEOTIDE SEQUENCE [LARGE SCALE GENOMIC DNA]</scope>
    <source>
        <strain evidence="2 3">DY32-46</strain>
    </source>
</reference>
<evidence type="ECO:0000259" key="1">
    <source>
        <dbReference type="Pfam" id="PF04909"/>
    </source>
</evidence>
<keyword evidence="3" id="KW-1185">Reference proteome</keyword>